<protein>
    <submittedName>
        <fullName evidence="8">Oxidoreductase</fullName>
    </submittedName>
</protein>
<dbReference type="Pfam" id="PF00724">
    <property type="entry name" value="Oxidored_FMN"/>
    <property type="match status" value="1"/>
</dbReference>
<keyword evidence="5" id="KW-0560">Oxidoreductase</keyword>
<dbReference type="InterPro" id="IPR013785">
    <property type="entry name" value="Aldolase_TIM"/>
</dbReference>
<accession>A0A2A2F0I8</accession>
<dbReference type="GO" id="GO:0050661">
    <property type="term" value="F:NADP binding"/>
    <property type="evidence" value="ECO:0007669"/>
    <property type="project" value="InterPro"/>
</dbReference>
<organism evidence="8 9">
    <name type="scientific">Halomonas salipaludis</name>
    <dbReference type="NCBI Taxonomy" id="2032625"/>
    <lineage>
        <taxon>Bacteria</taxon>
        <taxon>Pseudomonadati</taxon>
        <taxon>Pseudomonadota</taxon>
        <taxon>Gammaproteobacteria</taxon>
        <taxon>Oceanospirillales</taxon>
        <taxon>Halomonadaceae</taxon>
        <taxon>Halomonas</taxon>
    </lineage>
</organism>
<dbReference type="GO" id="GO:0003959">
    <property type="term" value="F:NADPH dehydrogenase activity"/>
    <property type="evidence" value="ECO:0007669"/>
    <property type="project" value="InterPro"/>
</dbReference>
<keyword evidence="2" id="KW-0285">Flavoprotein</keyword>
<dbReference type="PANTHER" id="PTHR43303:SF4">
    <property type="entry name" value="NADPH DEHYDROGENASE C23G7.10C-RELATED"/>
    <property type="match status" value="1"/>
</dbReference>
<evidence type="ECO:0000256" key="4">
    <source>
        <dbReference type="ARBA" id="ARBA00022857"/>
    </source>
</evidence>
<feature type="region of interest" description="Disordered" evidence="6">
    <location>
        <begin position="1"/>
        <end position="21"/>
    </location>
</feature>
<gene>
    <name evidence="8" type="ORF">CK498_07130</name>
</gene>
<sequence>MTTPAPDNASAVIDSRSGGENARRILKRDPNPQLFRPARFRSVEGRNRIMMSPMCQYSGHDGLSNDWHFVHLGARATGGAGWVFTEAVHIEPRGRITPNCLGLWNDEQRDRLARIAAFVDAQGAVPGIQLGHAGRKASVGRPWEGSHPLSAAQGGWDDLVSASALPYAQQWGVPAAMTPSQINDSMASLRESTRRAREAGFKALELHGAHGYLIHQFLSPLSNRRNDDYGGSFDNRIRFLLQSISAVRAEWPDTLPLFLRLSCTDWVEGGWTLEETVRLARLLKDGGQVDLIDCSSGGNDPRQQIPIHPGYQIPLAQEVRTQAKIATGAVGLIHSPDLAESVIANGQADLVILGRALLADPAWPLRAAATLKAENVEWPKQYERSNIF</sequence>
<dbReference type="InterPro" id="IPR044152">
    <property type="entry name" value="YqjM-like"/>
</dbReference>
<evidence type="ECO:0000259" key="7">
    <source>
        <dbReference type="Pfam" id="PF00724"/>
    </source>
</evidence>
<evidence type="ECO:0000256" key="2">
    <source>
        <dbReference type="ARBA" id="ARBA00022630"/>
    </source>
</evidence>
<evidence type="ECO:0000313" key="9">
    <source>
        <dbReference type="Proteomes" id="UP000217771"/>
    </source>
</evidence>
<keyword evidence="3" id="KW-0288">FMN</keyword>
<dbReference type="PANTHER" id="PTHR43303">
    <property type="entry name" value="NADPH DEHYDROGENASE C23G7.10C-RELATED"/>
    <property type="match status" value="1"/>
</dbReference>
<keyword evidence="4" id="KW-0521">NADP</keyword>
<name>A0A2A2F0I8_9GAMM</name>
<dbReference type="Proteomes" id="UP000217771">
    <property type="component" value="Unassembled WGS sequence"/>
</dbReference>
<comment type="caution">
    <text evidence="8">The sequence shown here is derived from an EMBL/GenBank/DDBJ whole genome shotgun (WGS) entry which is preliminary data.</text>
</comment>
<evidence type="ECO:0000313" key="8">
    <source>
        <dbReference type="EMBL" id="PAU78468.1"/>
    </source>
</evidence>
<evidence type="ECO:0000256" key="3">
    <source>
        <dbReference type="ARBA" id="ARBA00022643"/>
    </source>
</evidence>
<reference evidence="8 9" key="1">
    <citation type="submission" date="2017-08" db="EMBL/GenBank/DDBJ databases">
        <title>Halomonas alkalisoli sp. nov., isolated from saline alkaline soil.</title>
        <authorList>
            <person name="Wang D."/>
            <person name="Zhang G."/>
        </authorList>
    </citation>
    <scope>NUCLEOTIDE SEQUENCE [LARGE SCALE GENOMIC DNA]</scope>
    <source>
        <strain evidence="8 9">WRN001</strain>
    </source>
</reference>
<dbReference type="Gene3D" id="3.20.20.70">
    <property type="entry name" value="Aldolase class I"/>
    <property type="match status" value="1"/>
</dbReference>
<proteinExistence type="predicted"/>
<dbReference type="AlphaFoldDB" id="A0A2A2F0I8"/>
<keyword evidence="9" id="KW-1185">Reference proteome</keyword>
<dbReference type="CDD" id="cd02932">
    <property type="entry name" value="OYE_YqiM_FMN"/>
    <property type="match status" value="1"/>
</dbReference>
<evidence type="ECO:0000256" key="5">
    <source>
        <dbReference type="ARBA" id="ARBA00023002"/>
    </source>
</evidence>
<comment type="cofactor">
    <cofactor evidence="1">
        <name>FMN</name>
        <dbReference type="ChEBI" id="CHEBI:58210"/>
    </cofactor>
</comment>
<dbReference type="RefSeq" id="WP_095620140.1">
    <property type="nucleotide sequence ID" value="NZ_NSKB01000002.1"/>
</dbReference>
<dbReference type="InterPro" id="IPR001155">
    <property type="entry name" value="OxRdtase_FMN_N"/>
</dbReference>
<feature type="domain" description="NADH:flavin oxidoreductase/NADH oxidase N-terminal" evidence="7">
    <location>
        <begin position="33"/>
        <end position="372"/>
    </location>
</feature>
<dbReference type="EMBL" id="NSKB01000002">
    <property type="protein sequence ID" value="PAU78468.1"/>
    <property type="molecule type" value="Genomic_DNA"/>
</dbReference>
<evidence type="ECO:0000256" key="1">
    <source>
        <dbReference type="ARBA" id="ARBA00001917"/>
    </source>
</evidence>
<dbReference type="OrthoDB" id="8523426at2"/>
<evidence type="ECO:0000256" key="6">
    <source>
        <dbReference type="SAM" id="MobiDB-lite"/>
    </source>
</evidence>
<dbReference type="GO" id="GO:0010181">
    <property type="term" value="F:FMN binding"/>
    <property type="evidence" value="ECO:0007669"/>
    <property type="project" value="InterPro"/>
</dbReference>
<dbReference type="SUPFAM" id="SSF51395">
    <property type="entry name" value="FMN-linked oxidoreductases"/>
    <property type="match status" value="1"/>
</dbReference>